<accession>A0A1Q9E1X0</accession>
<evidence type="ECO:0000256" key="1">
    <source>
        <dbReference type="ARBA" id="ARBA00004229"/>
    </source>
</evidence>
<feature type="compositionally biased region" description="Low complexity" evidence="6">
    <location>
        <begin position="35"/>
        <end position="44"/>
    </location>
</feature>
<feature type="binding site" description="axial binding residue" evidence="5">
    <location>
        <position position="404"/>
    </location>
    <ligand>
        <name>chlorophyll b</name>
        <dbReference type="ChEBI" id="CHEBI:61721"/>
        <label>1</label>
    </ligand>
    <ligandPart>
        <name>Mg</name>
        <dbReference type="ChEBI" id="CHEBI:25107"/>
    </ligandPart>
</feature>
<evidence type="ECO:0000256" key="4">
    <source>
        <dbReference type="ARBA" id="ARBA00022640"/>
    </source>
</evidence>
<dbReference type="GO" id="GO:0009765">
    <property type="term" value="P:photosynthesis, light harvesting"/>
    <property type="evidence" value="ECO:0007669"/>
    <property type="project" value="InterPro"/>
</dbReference>
<dbReference type="PANTHER" id="PTHR21649">
    <property type="entry name" value="CHLOROPHYLL A/B BINDING PROTEIN"/>
    <property type="match status" value="1"/>
</dbReference>
<gene>
    <name evidence="7" type="ORF">AK812_SmicGene15820</name>
</gene>
<sequence>MSLRMLQKQVGAGPSEVSAEAKAAVQPGGKGRPAGGYYSSAGASQAGGGGSGGGYYDSHRSPASSGRAPPPEKPSSGFVASPGVRGGFHGSDAQRAHVEAMRRSTADAAPVAMPAQDVAVRSHLGLNALKERKQKEEEEKQAKREARITCKAQFDSREAQAWQDSENVARVKYEAALVVRIALKFGSTGAEESVSHFSGSYDTPMHRGVAMSLLAEAFALGAPPPSLPVLRPSKPGRAAHEARESMPSAFAAAATGLVACVLMRRRTSFRTAEASQASRGWRTALLAARRGRKGRSSNRRTVESEPTATKQKTRKASPKPKVSSEAKLASYMTAGMANKKPASTPVETPVSDAGLPLAIPFLPVPQFRRFAANEPGDAGFDPLNLARDLKGFNNLREAELKHARLAMLAAVGWPLAEMLQPPLAKLTEQPSLLAPNSRAPSFLNGGFGEPQLILFLGILFVFTGILDVSKPDGPPGDNKFDPLGLREVRPPVIAGFIPANRLWMDEAELKNGRLAMIAITGFVIYEYVQDAPVVQPMSPDALDFLMPLMGASSEGPCSPVILHAKVWTKIAEARARGSDLPLDPRKIYLLAHPDKCPLPEAADATAILNAQRPPEMTEARPRPAAKAPAKSAPAPAPAPEPAPAAPEEEDAPVEEAGEEKRIDPDDSQELTFEEHRAQKLVTVGLQEKYKSLWMAEDIQASWLQKQQQQQ</sequence>
<dbReference type="InterPro" id="IPR022796">
    <property type="entry name" value="Chloroa_b-bind"/>
</dbReference>
<proteinExistence type="predicted"/>
<feature type="binding site" evidence="5">
    <location>
        <position position="402"/>
    </location>
    <ligand>
        <name>chlorophyll a</name>
        <dbReference type="ChEBI" id="CHEBI:58416"/>
        <label>1</label>
    </ligand>
</feature>
<keyword evidence="5" id="KW-0148">Chlorophyll</keyword>
<evidence type="ECO:0000256" key="5">
    <source>
        <dbReference type="PIRSR" id="PIRSR601344-1"/>
    </source>
</evidence>
<dbReference type="Proteomes" id="UP000186817">
    <property type="component" value="Unassembled WGS sequence"/>
</dbReference>
<evidence type="ECO:0000313" key="8">
    <source>
        <dbReference type="Proteomes" id="UP000186817"/>
    </source>
</evidence>
<feature type="compositionally biased region" description="Acidic residues" evidence="6">
    <location>
        <begin position="646"/>
        <end position="657"/>
    </location>
</feature>
<keyword evidence="2" id="KW-0150">Chloroplast</keyword>
<reference evidence="7 8" key="1">
    <citation type="submission" date="2016-02" db="EMBL/GenBank/DDBJ databases">
        <title>Genome analysis of coral dinoflagellate symbionts highlights evolutionary adaptations to a symbiotic lifestyle.</title>
        <authorList>
            <person name="Aranda M."/>
            <person name="Li Y."/>
            <person name="Liew Y.J."/>
            <person name="Baumgarten S."/>
            <person name="Simakov O."/>
            <person name="Wilson M."/>
            <person name="Piel J."/>
            <person name="Ashoor H."/>
            <person name="Bougouffa S."/>
            <person name="Bajic V.B."/>
            <person name="Ryu T."/>
            <person name="Ravasi T."/>
            <person name="Bayer T."/>
            <person name="Micklem G."/>
            <person name="Kim H."/>
            <person name="Bhak J."/>
            <person name="Lajeunesse T.C."/>
            <person name="Voolstra C.R."/>
        </authorList>
    </citation>
    <scope>NUCLEOTIDE SEQUENCE [LARGE SCALE GENOMIC DNA]</scope>
    <source>
        <strain evidence="7 8">CCMP2467</strain>
    </source>
</reference>
<dbReference type="AlphaFoldDB" id="A0A1Q9E1X0"/>
<feature type="binding site" evidence="5">
    <location>
        <position position="513"/>
    </location>
    <ligand>
        <name>chlorophyll a</name>
        <dbReference type="ChEBI" id="CHEBI:58416"/>
        <label>1</label>
    </ligand>
</feature>
<keyword evidence="5" id="KW-0157">Chromophore</keyword>
<dbReference type="SUPFAM" id="SSF103511">
    <property type="entry name" value="Chlorophyll a-b binding protein"/>
    <property type="match status" value="1"/>
</dbReference>
<dbReference type="OrthoDB" id="423598at2759"/>
<feature type="compositionally biased region" description="Basic residues" evidence="6">
    <location>
        <begin position="289"/>
        <end position="298"/>
    </location>
</feature>
<evidence type="ECO:0000313" key="7">
    <source>
        <dbReference type="EMBL" id="OLQ01426.1"/>
    </source>
</evidence>
<dbReference type="Pfam" id="PF00504">
    <property type="entry name" value="Chloroa_b-bind"/>
    <property type="match status" value="1"/>
</dbReference>
<keyword evidence="8" id="KW-1185">Reference proteome</keyword>
<feature type="compositionally biased region" description="Low complexity" evidence="6">
    <location>
        <begin position="622"/>
        <end position="633"/>
    </location>
</feature>
<feature type="binding site" evidence="5">
    <location>
        <position position="508"/>
    </location>
    <ligand>
        <name>chlorophyll a</name>
        <dbReference type="ChEBI" id="CHEBI:58416"/>
        <label>1</label>
    </ligand>
</feature>
<feature type="binding site" evidence="5">
    <location>
        <position position="511"/>
    </location>
    <ligand>
        <name>chlorophyll a</name>
        <dbReference type="ChEBI" id="CHEBI:58416"/>
        <label>1</label>
    </ligand>
</feature>
<comment type="caution">
    <text evidence="7">The sequence shown here is derived from an EMBL/GenBank/DDBJ whole genome shotgun (WGS) entry which is preliminary data.</text>
</comment>
<organism evidence="7 8">
    <name type="scientific">Symbiodinium microadriaticum</name>
    <name type="common">Dinoflagellate</name>
    <name type="synonym">Zooxanthella microadriatica</name>
    <dbReference type="NCBI Taxonomy" id="2951"/>
    <lineage>
        <taxon>Eukaryota</taxon>
        <taxon>Sar</taxon>
        <taxon>Alveolata</taxon>
        <taxon>Dinophyceae</taxon>
        <taxon>Suessiales</taxon>
        <taxon>Symbiodiniaceae</taxon>
        <taxon>Symbiodinium</taxon>
    </lineage>
</organism>
<evidence type="ECO:0000256" key="6">
    <source>
        <dbReference type="SAM" id="MobiDB-lite"/>
    </source>
</evidence>
<evidence type="ECO:0000256" key="3">
    <source>
        <dbReference type="ARBA" id="ARBA00022531"/>
    </source>
</evidence>
<feature type="compositionally biased region" description="Pro residues" evidence="6">
    <location>
        <begin position="634"/>
        <end position="644"/>
    </location>
</feature>
<dbReference type="GO" id="GO:0009507">
    <property type="term" value="C:chloroplast"/>
    <property type="evidence" value="ECO:0007669"/>
    <property type="project" value="UniProtKB-SubCell"/>
</dbReference>
<feature type="region of interest" description="Disordered" evidence="6">
    <location>
        <begin position="614"/>
        <end position="678"/>
    </location>
</feature>
<keyword evidence="3" id="KW-0602">Photosynthesis</keyword>
<keyword evidence="4" id="KW-0934">Plastid</keyword>
<dbReference type="EMBL" id="LSRX01000292">
    <property type="protein sequence ID" value="OLQ01426.1"/>
    <property type="molecule type" value="Genomic_DNA"/>
</dbReference>
<protein>
    <submittedName>
        <fullName evidence="7">Chlorophyll a-b binding protein of LHCII type I, chloroplastic</fullName>
    </submittedName>
</protein>
<evidence type="ECO:0000256" key="2">
    <source>
        <dbReference type="ARBA" id="ARBA00022528"/>
    </source>
</evidence>
<dbReference type="GO" id="GO:0016168">
    <property type="term" value="F:chlorophyll binding"/>
    <property type="evidence" value="ECO:0007669"/>
    <property type="project" value="UniProtKB-KW"/>
</dbReference>
<comment type="subcellular location">
    <subcellularLocation>
        <location evidence="1">Plastid</location>
        <location evidence="1">Chloroplast</location>
    </subcellularLocation>
</comment>
<feature type="region of interest" description="Disordered" evidence="6">
    <location>
        <begin position="1"/>
        <end position="90"/>
    </location>
</feature>
<feature type="compositionally biased region" description="Gly residues" evidence="6">
    <location>
        <begin position="45"/>
        <end position="55"/>
    </location>
</feature>
<dbReference type="InterPro" id="IPR001344">
    <property type="entry name" value="Chloro_AB-bd_pln"/>
</dbReference>
<name>A0A1Q9E1X0_SYMMI</name>
<feature type="binding site" evidence="5">
    <location>
        <position position="399"/>
    </location>
    <ligand>
        <name>chlorophyll a</name>
        <dbReference type="ChEBI" id="CHEBI:58416"/>
        <label>1</label>
    </ligand>
</feature>
<dbReference type="GO" id="GO:0016020">
    <property type="term" value="C:membrane"/>
    <property type="evidence" value="ECO:0007669"/>
    <property type="project" value="InterPro"/>
</dbReference>
<dbReference type="Gene3D" id="1.10.3460.10">
    <property type="entry name" value="Chlorophyll a/b binding protein domain"/>
    <property type="match status" value="1"/>
</dbReference>
<feature type="binding site" description="axial binding residue" evidence="5">
    <location>
        <position position="466"/>
    </location>
    <ligand>
        <name>chlorophyll b</name>
        <dbReference type="ChEBI" id="CHEBI:61721"/>
        <label>1</label>
    </ligand>
    <ligandPart>
        <name>Mg</name>
        <dbReference type="ChEBI" id="CHEBI:25107"/>
    </ligandPart>
</feature>
<feature type="region of interest" description="Disordered" evidence="6">
    <location>
        <begin position="287"/>
        <end position="325"/>
    </location>
</feature>